<dbReference type="Proteomes" id="UP000521379">
    <property type="component" value="Unassembled WGS sequence"/>
</dbReference>
<feature type="region of interest" description="Disordered" evidence="1">
    <location>
        <begin position="1"/>
        <end position="22"/>
    </location>
</feature>
<feature type="transmembrane region" description="Helical" evidence="2">
    <location>
        <begin position="218"/>
        <end position="239"/>
    </location>
</feature>
<protein>
    <submittedName>
        <fullName evidence="3">DUF368 domain-containing protein</fullName>
    </submittedName>
</protein>
<comment type="caution">
    <text evidence="3">The sequence shown here is derived from an EMBL/GenBank/DDBJ whole genome shotgun (WGS) entry which is preliminary data.</text>
</comment>
<name>A0A846TYE7_9MICC</name>
<evidence type="ECO:0000256" key="1">
    <source>
        <dbReference type="SAM" id="MobiDB-lite"/>
    </source>
</evidence>
<keyword evidence="2" id="KW-0472">Membrane</keyword>
<evidence type="ECO:0000313" key="3">
    <source>
        <dbReference type="EMBL" id="NKE10762.1"/>
    </source>
</evidence>
<evidence type="ECO:0000313" key="4">
    <source>
        <dbReference type="Proteomes" id="UP000521379"/>
    </source>
</evidence>
<dbReference type="RefSeq" id="WP_119933779.1">
    <property type="nucleotide sequence ID" value="NZ_JAAVUN010000052.1"/>
</dbReference>
<feature type="transmembrane region" description="Helical" evidence="2">
    <location>
        <begin position="90"/>
        <end position="109"/>
    </location>
</feature>
<organism evidence="3 4">
    <name type="scientific">Kocuria subflava</name>
    <dbReference type="NCBI Taxonomy" id="1736139"/>
    <lineage>
        <taxon>Bacteria</taxon>
        <taxon>Bacillati</taxon>
        <taxon>Actinomycetota</taxon>
        <taxon>Actinomycetes</taxon>
        <taxon>Micrococcales</taxon>
        <taxon>Micrococcaceae</taxon>
        <taxon>Kocuria</taxon>
    </lineage>
</organism>
<evidence type="ECO:0000256" key="2">
    <source>
        <dbReference type="SAM" id="Phobius"/>
    </source>
</evidence>
<feature type="transmembrane region" description="Helical" evidence="2">
    <location>
        <begin position="281"/>
        <end position="302"/>
    </location>
</feature>
<keyword evidence="2" id="KW-1133">Transmembrane helix</keyword>
<dbReference type="PANTHER" id="PTHR37308">
    <property type="entry name" value="INTEGRAL MEMBRANE PROTEIN"/>
    <property type="match status" value="1"/>
</dbReference>
<reference evidence="3 4" key="1">
    <citation type="submission" date="2020-02" db="EMBL/GenBank/DDBJ databases">
        <authorList>
            <person name="Sun Q."/>
        </authorList>
    </citation>
    <scope>NUCLEOTIDE SEQUENCE [LARGE SCALE GENOMIC DNA]</scope>
    <source>
        <strain evidence="3 4">YIM 13062</strain>
    </source>
</reference>
<sequence length="312" mass="33071">MSHPAPSLAAEEGGLAPTRRTSLPGNLVRGALIGTVETVPGVSGGTVALVVGIYDQLIGSASELISAFRALLLGPNRIEGFKKHAANVEWRVVIPVMIGMVAALLLIAGPMEHLVDNHPELMRAIFFGMVVGSVWVPLSLAGKGWTWADWLLGIGAALVAFFLVSIPSTTLEPQPWIIILAASVAVSALLLPGLSGSFILLTIGLYQPTLRAVDNLDFGYLGLFFLGAILGMIVIVKALQKLLEHHHRGTMIALAGLMIGALRSLWPWQDDDRNLNAPADDWGILLMAGLAGLIAVVILLVVDNRMAARNGQ</sequence>
<feature type="transmembrane region" description="Helical" evidence="2">
    <location>
        <begin position="176"/>
        <end position="206"/>
    </location>
</feature>
<keyword evidence="2" id="KW-0812">Transmembrane</keyword>
<dbReference type="EMBL" id="JAAVUN010000052">
    <property type="protein sequence ID" value="NKE10762.1"/>
    <property type="molecule type" value="Genomic_DNA"/>
</dbReference>
<dbReference type="InterPro" id="IPR007163">
    <property type="entry name" value="VCA0040-like"/>
</dbReference>
<accession>A0A846TYE7</accession>
<dbReference type="PANTHER" id="PTHR37308:SF1">
    <property type="entry name" value="POLYPRENYL-PHOSPHATE TRANSPORTER"/>
    <property type="match status" value="1"/>
</dbReference>
<dbReference type="Pfam" id="PF04018">
    <property type="entry name" value="VCA0040-like"/>
    <property type="match status" value="1"/>
</dbReference>
<proteinExistence type="predicted"/>
<gene>
    <name evidence="3" type="ORF">GTW58_12700</name>
</gene>
<feature type="transmembrane region" description="Helical" evidence="2">
    <location>
        <begin position="121"/>
        <end position="141"/>
    </location>
</feature>
<feature type="transmembrane region" description="Helical" evidence="2">
    <location>
        <begin position="147"/>
        <end position="164"/>
    </location>
</feature>
<dbReference type="AlphaFoldDB" id="A0A846TYE7"/>
<keyword evidence="4" id="KW-1185">Reference proteome</keyword>